<protein>
    <submittedName>
        <fullName evidence="1">Uncharacterized protein</fullName>
    </submittedName>
</protein>
<organism evidence="1 2">
    <name type="scientific">Streptomyces shaanxiensis</name>
    <dbReference type="NCBI Taxonomy" id="653357"/>
    <lineage>
        <taxon>Bacteria</taxon>
        <taxon>Bacillati</taxon>
        <taxon>Actinomycetota</taxon>
        <taxon>Actinomycetes</taxon>
        <taxon>Kitasatosporales</taxon>
        <taxon>Streptomycetaceae</taxon>
        <taxon>Streptomyces</taxon>
    </lineage>
</organism>
<keyword evidence="2" id="KW-1185">Reference proteome</keyword>
<gene>
    <name evidence="1" type="ORF">GCM10022233_45440</name>
</gene>
<dbReference type="EMBL" id="BAAAZY010000011">
    <property type="protein sequence ID" value="GAA4065579.1"/>
    <property type="molecule type" value="Genomic_DNA"/>
</dbReference>
<proteinExistence type="predicted"/>
<reference evidence="2" key="1">
    <citation type="journal article" date="2019" name="Int. J. Syst. Evol. Microbiol.">
        <title>The Global Catalogue of Microorganisms (GCM) 10K type strain sequencing project: providing services to taxonomists for standard genome sequencing and annotation.</title>
        <authorList>
            <consortium name="The Broad Institute Genomics Platform"/>
            <consortium name="The Broad Institute Genome Sequencing Center for Infectious Disease"/>
            <person name="Wu L."/>
            <person name="Ma J."/>
        </authorList>
    </citation>
    <scope>NUCLEOTIDE SEQUENCE [LARGE SCALE GENOMIC DNA]</scope>
    <source>
        <strain evidence="2">JCM 16925</strain>
    </source>
</reference>
<name>A0ABP7VEF8_9ACTN</name>
<dbReference type="PROSITE" id="PS51257">
    <property type="entry name" value="PROKAR_LIPOPROTEIN"/>
    <property type="match status" value="1"/>
</dbReference>
<evidence type="ECO:0000313" key="2">
    <source>
        <dbReference type="Proteomes" id="UP001499984"/>
    </source>
</evidence>
<dbReference type="Proteomes" id="UP001499984">
    <property type="component" value="Unassembled WGS sequence"/>
</dbReference>
<accession>A0ABP7VEF8</accession>
<evidence type="ECO:0000313" key="1">
    <source>
        <dbReference type="EMBL" id="GAA4065579.1"/>
    </source>
</evidence>
<comment type="caution">
    <text evidence="1">The sequence shown here is derived from an EMBL/GenBank/DDBJ whole genome shotgun (WGS) entry which is preliminary data.</text>
</comment>
<sequence>MQQRHEGDEDDGDQMHAVIVPVPTSLSCPWSVNLARRSMSAVRPSLSAVRRSVFAVRRTFG</sequence>